<dbReference type="SUPFAM" id="SSF46785">
    <property type="entry name" value="Winged helix' DNA-binding domain"/>
    <property type="match status" value="1"/>
</dbReference>
<dbReference type="EMBL" id="PVMZ01000020">
    <property type="protein sequence ID" value="PRX16378.1"/>
    <property type="molecule type" value="Genomic_DNA"/>
</dbReference>
<organism evidence="2 3">
    <name type="scientific">Actinoplanes italicus</name>
    <dbReference type="NCBI Taxonomy" id="113567"/>
    <lineage>
        <taxon>Bacteria</taxon>
        <taxon>Bacillati</taxon>
        <taxon>Actinomycetota</taxon>
        <taxon>Actinomycetes</taxon>
        <taxon>Micromonosporales</taxon>
        <taxon>Micromonosporaceae</taxon>
        <taxon>Actinoplanes</taxon>
    </lineage>
</organism>
<dbReference type="Pfam" id="PF09860">
    <property type="entry name" value="DUF2087"/>
    <property type="match status" value="1"/>
</dbReference>
<dbReference type="Proteomes" id="UP000239415">
    <property type="component" value="Unassembled WGS sequence"/>
</dbReference>
<proteinExistence type="predicted"/>
<dbReference type="AlphaFoldDB" id="A0A2T0K0S4"/>
<dbReference type="InterPro" id="IPR018656">
    <property type="entry name" value="DUF2087"/>
</dbReference>
<dbReference type="Gene3D" id="1.10.10.10">
    <property type="entry name" value="Winged helix-like DNA-binding domain superfamily/Winged helix DNA-binding domain"/>
    <property type="match status" value="1"/>
</dbReference>
<dbReference type="InterPro" id="IPR036388">
    <property type="entry name" value="WH-like_DNA-bd_sf"/>
</dbReference>
<feature type="domain" description="DUF2087" evidence="1">
    <location>
        <begin position="126"/>
        <end position="193"/>
    </location>
</feature>
<dbReference type="InterPro" id="IPR036390">
    <property type="entry name" value="WH_DNA-bd_sf"/>
</dbReference>
<evidence type="ECO:0000259" key="1">
    <source>
        <dbReference type="Pfam" id="PF09860"/>
    </source>
</evidence>
<sequence length="203" mass="21385">MTKSGAAAGAPAYGVGMSVEAAHASGLLMLLSHPVRLRAFAELARHGKDGATIFEMSIHLDLPESEVGELLGRLVGAGVATGTGNGIYRARDGVLREAAQALDRVQPIGTLLAEYPQLKSYFSHGRLVSLPPTLSERAKQMAEMFARFVAADGVLTEAEINARIAPAADDVAAVRRMLVESGWLERDRAGTSYGSARTLTPAS</sequence>
<protein>
    <submittedName>
        <fullName evidence="2">Uncharacterized protein DUF2087</fullName>
    </submittedName>
</protein>
<accession>A0A2T0K0S4</accession>
<gene>
    <name evidence="2" type="ORF">CLV67_120193</name>
</gene>
<evidence type="ECO:0000313" key="2">
    <source>
        <dbReference type="EMBL" id="PRX16378.1"/>
    </source>
</evidence>
<reference evidence="2 3" key="1">
    <citation type="submission" date="2018-03" db="EMBL/GenBank/DDBJ databases">
        <title>Genomic Encyclopedia of Archaeal and Bacterial Type Strains, Phase II (KMG-II): from individual species to whole genera.</title>
        <authorList>
            <person name="Goeker M."/>
        </authorList>
    </citation>
    <scope>NUCLEOTIDE SEQUENCE [LARGE SCALE GENOMIC DNA]</scope>
    <source>
        <strain evidence="2 3">DSM 43146</strain>
    </source>
</reference>
<comment type="caution">
    <text evidence="2">The sequence shown here is derived from an EMBL/GenBank/DDBJ whole genome shotgun (WGS) entry which is preliminary data.</text>
</comment>
<name>A0A2T0K0S4_9ACTN</name>
<evidence type="ECO:0000313" key="3">
    <source>
        <dbReference type="Proteomes" id="UP000239415"/>
    </source>
</evidence>
<keyword evidence="3" id="KW-1185">Reference proteome</keyword>